<dbReference type="EMBL" id="DF849190">
    <property type="protein sequence ID" value="GAT55984.1"/>
    <property type="molecule type" value="Genomic_DNA"/>
</dbReference>
<reference evidence="1" key="1">
    <citation type="submission" date="2014-09" db="EMBL/GenBank/DDBJ databases">
        <title>Genome sequence of the luminous mushroom Mycena chlorophos for searching fungal bioluminescence genes.</title>
        <authorList>
            <person name="Tanaka Y."/>
            <person name="Kasuga D."/>
            <person name="Oba Y."/>
            <person name="Hase S."/>
            <person name="Sato K."/>
            <person name="Oba Y."/>
            <person name="Sakakibara Y."/>
        </authorList>
    </citation>
    <scope>NUCLEOTIDE SEQUENCE</scope>
</reference>
<evidence type="ECO:0000313" key="1">
    <source>
        <dbReference type="EMBL" id="GAT55984.1"/>
    </source>
</evidence>
<organism evidence="1 2">
    <name type="scientific">Mycena chlorophos</name>
    <name type="common">Agaric fungus</name>
    <name type="synonym">Agaricus chlorophos</name>
    <dbReference type="NCBI Taxonomy" id="658473"/>
    <lineage>
        <taxon>Eukaryota</taxon>
        <taxon>Fungi</taxon>
        <taxon>Dikarya</taxon>
        <taxon>Basidiomycota</taxon>
        <taxon>Agaricomycotina</taxon>
        <taxon>Agaricomycetes</taxon>
        <taxon>Agaricomycetidae</taxon>
        <taxon>Agaricales</taxon>
        <taxon>Marasmiineae</taxon>
        <taxon>Mycenaceae</taxon>
        <taxon>Mycena</taxon>
    </lineage>
</organism>
<sequence length="103" mass="11049">MTNAHQPWLAQLVAALVASMPRGLSISTSRDLSLSPEAKFVSQAVDMMIAQKAEMMIGNGVSSSSPPSWSRACSGTLSSKLMTRTVFQPYGKHRHAKDAQSKA</sequence>
<gene>
    <name evidence="1" type="ORF">MCHLO_12695</name>
</gene>
<accession>A0ABQ0LY58</accession>
<evidence type="ECO:0000313" key="2">
    <source>
        <dbReference type="Proteomes" id="UP000815677"/>
    </source>
</evidence>
<protein>
    <submittedName>
        <fullName evidence="1">Uncharacterized protein</fullName>
    </submittedName>
</protein>
<dbReference type="Gene3D" id="3.40.50.11350">
    <property type="match status" value="1"/>
</dbReference>
<name>A0ABQ0LY58_MYCCL</name>
<proteinExistence type="predicted"/>
<keyword evidence="2" id="KW-1185">Reference proteome</keyword>
<dbReference type="Proteomes" id="UP000815677">
    <property type="component" value="Unassembled WGS sequence"/>
</dbReference>